<keyword evidence="4" id="KW-1003">Cell membrane</keyword>
<keyword evidence="13" id="KW-1185">Reference proteome</keyword>
<comment type="caution">
    <text evidence="12">The sequence shown here is derived from an EMBL/GenBank/DDBJ whole genome shotgun (WGS) entry which is preliminary data.</text>
</comment>
<accession>A0A2V4NRE1</accession>
<evidence type="ECO:0000313" key="13">
    <source>
        <dbReference type="Proteomes" id="UP000248012"/>
    </source>
</evidence>
<dbReference type="InterPro" id="IPR006260">
    <property type="entry name" value="TonB/TolA_C"/>
</dbReference>
<feature type="compositionally biased region" description="Gly residues" evidence="10">
    <location>
        <begin position="187"/>
        <end position="198"/>
    </location>
</feature>
<name>A0A2V4NRE1_9RHOB</name>
<protein>
    <submittedName>
        <fullName evidence="12">Energy transducer TonB</fullName>
    </submittedName>
</protein>
<dbReference type="EMBL" id="QFVT01000002">
    <property type="protein sequence ID" value="PYC49107.1"/>
    <property type="molecule type" value="Genomic_DNA"/>
</dbReference>
<evidence type="ECO:0000256" key="1">
    <source>
        <dbReference type="ARBA" id="ARBA00004383"/>
    </source>
</evidence>
<dbReference type="GO" id="GO:0055085">
    <property type="term" value="P:transmembrane transport"/>
    <property type="evidence" value="ECO:0007669"/>
    <property type="project" value="InterPro"/>
</dbReference>
<dbReference type="SUPFAM" id="SSF74653">
    <property type="entry name" value="TolA/TonB C-terminal domain"/>
    <property type="match status" value="1"/>
</dbReference>
<evidence type="ECO:0000259" key="11">
    <source>
        <dbReference type="PROSITE" id="PS52015"/>
    </source>
</evidence>
<dbReference type="Pfam" id="PF03544">
    <property type="entry name" value="TonB_C"/>
    <property type="match status" value="1"/>
</dbReference>
<evidence type="ECO:0000256" key="10">
    <source>
        <dbReference type="SAM" id="MobiDB-lite"/>
    </source>
</evidence>
<comment type="similarity">
    <text evidence="2">Belongs to the TonB family.</text>
</comment>
<dbReference type="GO" id="GO:0031992">
    <property type="term" value="F:energy transducer activity"/>
    <property type="evidence" value="ECO:0007669"/>
    <property type="project" value="TreeGrafter"/>
</dbReference>
<keyword evidence="7" id="KW-0653">Protein transport</keyword>
<evidence type="ECO:0000256" key="6">
    <source>
        <dbReference type="ARBA" id="ARBA00022692"/>
    </source>
</evidence>
<keyword evidence="5" id="KW-0997">Cell inner membrane</keyword>
<evidence type="ECO:0000256" key="7">
    <source>
        <dbReference type="ARBA" id="ARBA00022927"/>
    </source>
</evidence>
<dbReference type="Proteomes" id="UP000248012">
    <property type="component" value="Unassembled WGS sequence"/>
</dbReference>
<dbReference type="InterPro" id="IPR037682">
    <property type="entry name" value="TonB_C"/>
</dbReference>
<gene>
    <name evidence="12" type="ORF">DI396_03390</name>
</gene>
<dbReference type="Gene3D" id="3.30.1150.10">
    <property type="match status" value="1"/>
</dbReference>
<dbReference type="AlphaFoldDB" id="A0A2V4NRE1"/>
<evidence type="ECO:0000256" key="5">
    <source>
        <dbReference type="ARBA" id="ARBA00022519"/>
    </source>
</evidence>
<evidence type="ECO:0000256" key="2">
    <source>
        <dbReference type="ARBA" id="ARBA00006555"/>
    </source>
</evidence>
<comment type="subcellular location">
    <subcellularLocation>
        <location evidence="1">Cell inner membrane</location>
        <topology evidence="1">Single-pass membrane protein</topology>
        <orientation evidence="1">Periplasmic side</orientation>
    </subcellularLocation>
</comment>
<proteinExistence type="inferred from homology"/>
<dbReference type="OrthoDB" id="7722272at2"/>
<dbReference type="PANTHER" id="PTHR33446:SF2">
    <property type="entry name" value="PROTEIN TONB"/>
    <property type="match status" value="1"/>
</dbReference>
<evidence type="ECO:0000313" key="12">
    <source>
        <dbReference type="EMBL" id="PYC49107.1"/>
    </source>
</evidence>
<dbReference type="RefSeq" id="WP_110794683.1">
    <property type="nucleotide sequence ID" value="NZ_KZ826481.1"/>
</dbReference>
<sequence>MIRVLEIAGFTVFALLLHLAFALSFSRPEGENSAGSGGEAVITLVAAPPQIETMVEAWERPPETAQEIAPPEIARPDAAAPPDPPPAMIEGAPILPRPDMIALPSAPVVPEAPQVDTLSAPPPEDVNASAVTTSKRPVQRPKSLAVTPKPKQERAKPLAKNKPNPKAAPAPKAQGASAGRAAQKAAGAGGGAQAGQGGKQSSATLSQGQEARMISVWGSRIRARIDRAKRSPPGRLRGRVVLRLTVQSSGALSRVSVARSSGHSALDQAAVGAVKRAGRLPRAPKGLPKSSYSFTLPVVFN</sequence>
<evidence type="ECO:0000256" key="8">
    <source>
        <dbReference type="ARBA" id="ARBA00022989"/>
    </source>
</evidence>
<evidence type="ECO:0000256" key="9">
    <source>
        <dbReference type="ARBA" id="ARBA00023136"/>
    </source>
</evidence>
<feature type="domain" description="TonB C-terminal" evidence="11">
    <location>
        <begin position="212"/>
        <end position="301"/>
    </location>
</feature>
<organism evidence="12 13">
    <name type="scientific">Litorivita pollutaquae</name>
    <dbReference type="NCBI Taxonomy" id="2200892"/>
    <lineage>
        <taxon>Bacteria</taxon>
        <taxon>Pseudomonadati</taxon>
        <taxon>Pseudomonadota</taxon>
        <taxon>Alphaproteobacteria</taxon>
        <taxon>Rhodobacterales</taxon>
        <taxon>Paracoccaceae</taxon>
        <taxon>Litorivita</taxon>
    </lineage>
</organism>
<keyword evidence="6" id="KW-0812">Transmembrane</keyword>
<dbReference type="NCBIfam" id="TIGR01352">
    <property type="entry name" value="tonB_Cterm"/>
    <property type="match status" value="1"/>
</dbReference>
<evidence type="ECO:0000256" key="4">
    <source>
        <dbReference type="ARBA" id="ARBA00022475"/>
    </source>
</evidence>
<feature type="region of interest" description="Disordered" evidence="10">
    <location>
        <begin position="112"/>
        <end position="208"/>
    </location>
</feature>
<feature type="compositionally biased region" description="Low complexity" evidence="10">
    <location>
        <begin position="158"/>
        <end position="186"/>
    </location>
</feature>
<dbReference type="PROSITE" id="PS52015">
    <property type="entry name" value="TONB_CTD"/>
    <property type="match status" value="1"/>
</dbReference>
<dbReference type="GO" id="GO:0015031">
    <property type="term" value="P:protein transport"/>
    <property type="evidence" value="ECO:0007669"/>
    <property type="project" value="UniProtKB-KW"/>
</dbReference>
<evidence type="ECO:0000256" key="3">
    <source>
        <dbReference type="ARBA" id="ARBA00022448"/>
    </source>
</evidence>
<dbReference type="PANTHER" id="PTHR33446">
    <property type="entry name" value="PROTEIN TONB-RELATED"/>
    <property type="match status" value="1"/>
</dbReference>
<keyword evidence="9" id="KW-0472">Membrane</keyword>
<reference evidence="12 13" key="1">
    <citation type="submission" date="2018-05" db="EMBL/GenBank/DDBJ databases">
        <title>Oceanovita maritima gen. nov., sp. nov., a marine bacterium in the family Rhodobacteraceae isolated from surface seawater of Lundu port Xiamen, China.</title>
        <authorList>
            <person name="Hetharua B.H."/>
            <person name="Min D."/>
            <person name="Liao H."/>
            <person name="Tian Y."/>
        </authorList>
    </citation>
    <scope>NUCLEOTIDE SEQUENCE [LARGE SCALE GENOMIC DNA]</scope>
    <source>
        <strain evidence="12 13">FSX-11</strain>
    </source>
</reference>
<keyword evidence="3" id="KW-0813">Transport</keyword>
<keyword evidence="8" id="KW-1133">Transmembrane helix</keyword>
<dbReference type="InterPro" id="IPR051045">
    <property type="entry name" value="TonB-dependent_transducer"/>
</dbReference>
<dbReference type="GO" id="GO:0098797">
    <property type="term" value="C:plasma membrane protein complex"/>
    <property type="evidence" value="ECO:0007669"/>
    <property type="project" value="TreeGrafter"/>
</dbReference>